<evidence type="ECO:0000313" key="7">
    <source>
        <dbReference type="Proteomes" id="UP000660262"/>
    </source>
</evidence>
<dbReference type="Gene3D" id="2.60.40.790">
    <property type="match status" value="1"/>
</dbReference>
<sequence>MSLSRFIHQGPFGPFFNPATTAPWATFDPFQQSGTMFDHDIIRDMFSMPTPQQLTTSEEQQKSGAVAAPSSAEYAKLWQPQWPALHFENTDDHHIITAHVPGFTSKGDESKKGAVQAPGQGNAPYGTVSIDVDNGVLTITAEHKNEEKKKDEKGECSASTSSYYRRSVKLPEGVRSDDVKANLSHGVLKVTMPRAKAPASEKSKSVTISTS</sequence>
<dbReference type="EMBL" id="BNJQ01000002">
    <property type="protein sequence ID" value="GHP01994.1"/>
    <property type="molecule type" value="Genomic_DNA"/>
</dbReference>
<dbReference type="PROSITE" id="PS01031">
    <property type="entry name" value="SHSP"/>
    <property type="match status" value="1"/>
</dbReference>
<accession>A0A830H4M7</accession>
<reference evidence="6" key="1">
    <citation type="submission" date="2020-10" db="EMBL/GenBank/DDBJ databases">
        <title>Unveiling of a novel bifunctional photoreceptor, Dualchrome1, isolated from a cosmopolitan green alga.</title>
        <authorList>
            <person name="Suzuki S."/>
            <person name="Kawachi M."/>
        </authorList>
    </citation>
    <scope>NUCLEOTIDE SEQUENCE</scope>
    <source>
        <strain evidence="6">NIES 2893</strain>
    </source>
</reference>
<dbReference type="Proteomes" id="UP000660262">
    <property type="component" value="Unassembled WGS sequence"/>
</dbReference>
<dbReference type="InterPro" id="IPR008978">
    <property type="entry name" value="HSP20-like_chaperone"/>
</dbReference>
<dbReference type="InterPro" id="IPR002068">
    <property type="entry name" value="A-crystallin/Hsp20_dom"/>
</dbReference>
<comment type="caution">
    <text evidence="6">The sequence shown here is derived from an EMBL/GenBank/DDBJ whole genome shotgun (WGS) entry which is preliminary data.</text>
</comment>
<dbReference type="Pfam" id="PF00011">
    <property type="entry name" value="HSP20"/>
    <property type="match status" value="1"/>
</dbReference>
<dbReference type="OrthoDB" id="1431247at2759"/>
<feature type="domain" description="SHSP" evidence="5">
    <location>
        <begin position="76"/>
        <end position="209"/>
    </location>
</feature>
<name>A0A830H4M7_9CHLO</name>
<feature type="compositionally biased region" description="Basic and acidic residues" evidence="4">
    <location>
        <begin position="142"/>
        <end position="155"/>
    </location>
</feature>
<gene>
    <name evidence="6" type="ORF">PPROV_000075000</name>
</gene>
<dbReference type="AlphaFoldDB" id="A0A830H4M7"/>
<dbReference type="PANTHER" id="PTHR11527">
    <property type="entry name" value="HEAT-SHOCK PROTEIN 20 FAMILY MEMBER"/>
    <property type="match status" value="1"/>
</dbReference>
<protein>
    <recommendedName>
        <fullName evidence="5">SHSP domain-containing protein</fullName>
    </recommendedName>
</protein>
<evidence type="ECO:0000259" key="5">
    <source>
        <dbReference type="PROSITE" id="PS01031"/>
    </source>
</evidence>
<keyword evidence="7" id="KW-1185">Reference proteome</keyword>
<proteinExistence type="inferred from homology"/>
<feature type="region of interest" description="Disordered" evidence="4">
    <location>
        <begin position="142"/>
        <end position="162"/>
    </location>
</feature>
<dbReference type="SUPFAM" id="SSF49764">
    <property type="entry name" value="HSP20-like chaperones"/>
    <property type="match status" value="1"/>
</dbReference>
<evidence type="ECO:0000256" key="3">
    <source>
        <dbReference type="RuleBase" id="RU003616"/>
    </source>
</evidence>
<comment type="similarity">
    <text evidence="2 3">Belongs to the small heat shock protein (HSP20) family.</text>
</comment>
<evidence type="ECO:0000313" key="6">
    <source>
        <dbReference type="EMBL" id="GHP01994.1"/>
    </source>
</evidence>
<keyword evidence="1" id="KW-0346">Stress response</keyword>
<dbReference type="InterPro" id="IPR031107">
    <property type="entry name" value="Small_HSP"/>
</dbReference>
<evidence type="ECO:0000256" key="2">
    <source>
        <dbReference type="PROSITE-ProRule" id="PRU00285"/>
    </source>
</evidence>
<feature type="region of interest" description="Disordered" evidence="4">
    <location>
        <begin position="102"/>
        <end position="127"/>
    </location>
</feature>
<evidence type="ECO:0000256" key="1">
    <source>
        <dbReference type="ARBA" id="ARBA00023016"/>
    </source>
</evidence>
<evidence type="ECO:0000256" key="4">
    <source>
        <dbReference type="SAM" id="MobiDB-lite"/>
    </source>
</evidence>
<dbReference type="CDD" id="cd06464">
    <property type="entry name" value="ACD_sHsps-like"/>
    <property type="match status" value="1"/>
</dbReference>
<organism evidence="6 7">
    <name type="scientific">Pycnococcus provasolii</name>
    <dbReference type="NCBI Taxonomy" id="41880"/>
    <lineage>
        <taxon>Eukaryota</taxon>
        <taxon>Viridiplantae</taxon>
        <taxon>Chlorophyta</taxon>
        <taxon>Pseudoscourfieldiophyceae</taxon>
        <taxon>Pseudoscourfieldiales</taxon>
        <taxon>Pycnococcaceae</taxon>
        <taxon>Pycnococcus</taxon>
    </lineage>
</organism>
<feature type="region of interest" description="Disordered" evidence="4">
    <location>
        <begin position="192"/>
        <end position="211"/>
    </location>
</feature>